<name>A0A1Q8Y8Z7_9BURK</name>
<accession>A0A1Q8Y8Z7</accession>
<protein>
    <submittedName>
        <fullName evidence="1">Uncharacterized protein</fullName>
    </submittedName>
</protein>
<dbReference type="AlphaFoldDB" id="A0A1Q8Y8Z7"/>
<proteinExistence type="predicted"/>
<dbReference type="EMBL" id="MSYM01000020">
    <property type="protein sequence ID" value="OLP04531.1"/>
    <property type="molecule type" value="Genomic_DNA"/>
</dbReference>
<dbReference type="Proteomes" id="UP000185911">
    <property type="component" value="Unassembled WGS sequence"/>
</dbReference>
<sequence length="49" mass="5619">MLPDAFLLQKNWQPQINSIDLCRLFISMSPMVFRSALKVVGLPLFNLLV</sequence>
<gene>
    <name evidence="1" type="ORF">BLL52_4200</name>
</gene>
<organism evidence="1 2">
    <name type="scientific">Rhodoferax antarcticus ANT.BR</name>
    <dbReference type="NCBI Taxonomy" id="1111071"/>
    <lineage>
        <taxon>Bacteria</taxon>
        <taxon>Pseudomonadati</taxon>
        <taxon>Pseudomonadota</taxon>
        <taxon>Betaproteobacteria</taxon>
        <taxon>Burkholderiales</taxon>
        <taxon>Comamonadaceae</taxon>
        <taxon>Rhodoferax</taxon>
    </lineage>
</organism>
<reference evidence="1 2" key="1">
    <citation type="submission" date="2017-01" db="EMBL/GenBank/DDBJ databases">
        <title>Genome sequence of Rhodoferax antarcticus ANT.BR, a psychrophilic purple nonsulfur bacterium from an Antarctic microbial mat.</title>
        <authorList>
            <person name="Baker J."/>
            <person name="Riester C."/>
            <person name="Skinner B."/>
            <person name="Newell A."/>
            <person name="Swingley W."/>
            <person name="Madigan M."/>
            <person name="Jung D."/>
            <person name="Asao M."/>
            <person name="Chen M."/>
            <person name="Loughlin P."/>
            <person name="Pan H."/>
            <person name="Lin S."/>
            <person name="Li N."/>
            <person name="Shaw J."/>
            <person name="Prado M."/>
            <person name="Sherman C."/>
            <person name="Li X."/>
            <person name="Tang J."/>
            <person name="Blankenship R."/>
            <person name="Zhao T."/>
            <person name="Touchman J."/>
            <person name="Sattley M."/>
        </authorList>
    </citation>
    <scope>NUCLEOTIDE SEQUENCE [LARGE SCALE GENOMIC DNA]</scope>
    <source>
        <strain evidence="1 2">ANT.BR</strain>
    </source>
</reference>
<comment type="caution">
    <text evidence="1">The sequence shown here is derived from an EMBL/GenBank/DDBJ whole genome shotgun (WGS) entry which is preliminary data.</text>
</comment>
<evidence type="ECO:0000313" key="2">
    <source>
        <dbReference type="Proteomes" id="UP000185911"/>
    </source>
</evidence>
<keyword evidence="2" id="KW-1185">Reference proteome</keyword>
<evidence type="ECO:0000313" key="1">
    <source>
        <dbReference type="EMBL" id="OLP04531.1"/>
    </source>
</evidence>